<gene>
    <name evidence="1" type="ORF">SVUK_LOCUS7792</name>
</gene>
<name>A0A3P7J4K2_STRVU</name>
<dbReference type="AlphaFoldDB" id="A0A3P7J4K2"/>
<reference evidence="1 2" key="1">
    <citation type="submission" date="2018-11" db="EMBL/GenBank/DDBJ databases">
        <authorList>
            <consortium name="Pathogen Informatics"/>
        </authorList>
    </citation>
    <scope>NUCLEOTIDE SEQUENCE [LARGE SCALE GENOMIC DNA]</scope>
</reference>
<proteinExistence type="predicted"/>
<protein>
    <submittedName>
        <fullName evidence="1">Uncharacterized protein</fullName>
    </submittedName>
</protein>
<evidence type="ECO:0000313" key="1">
    <source>
        <dbReference type="EMBL" id="VDM72794.1"/>
    </source>
</evidence>
<evidence type="ECO:0000313" key="2">
    <source>
        <dbReference type="Proteomes" id="UP000270094"/>
    </source>
</evidence>
<sequence length="55" mass="5685">MELKEGIGKLIGGGGAYAVLVVVEAPVANIEGTTEGIPDGIEAENIYQLLTILLM</sequence>
<dbReference type="Proteomes" id="UP000270094">
    <property type="component" value="Unassembled WGS sequence"/>
</dbReference>
<keyword evidence="2" id="KW-1185">Reference proteome</keyword>
<dbReference type="EMBL" id="UYYB01027280">
    <property type="protein sequence ID" value="VDM72794.1"/>
    <property type="molecule type" value="Genomic_DNA"/>
</dbReference>
<accession>A0A3P7J4K2</accession>
<organism evidence="1 2">
    <name type="scientific">Strongylus vulgaris</name>
    <name type="common">Blood worm</name>
    <dbReference type="NCBI Taxonomy" id="40348"/>
    <lineage>
        <taxon>Eukaryota</taxon>
        <taxon>Metazoa</taxon>
        <taxon>Ecdysozoa</taxon>
        <taxon>Nematoda</taxon>
        <taxon>Chromadorea</taxon>
        <taxon>Rhabditida</taxon>
        <taxon>Rhabditina</taxon>
        <taxon>Rhabditomorpha</taxon>
        <taxon>Strongyloidea</taxon>
        <taxon>Strongylidae</taxon>
        <taxon>Strongylus</taxon>
    </lineage>
</organism>